<evidence type="ECO:0000313" key="6">
    <source>
        <dbReference type="EMBL" id="AHI20497.1"/>
    </source>
</evidence>
<evidence type="ECO:0000259" key="5">
    <source>
        <dbReference type="PROSITE" id="PS50977"/>
    </source>
</evidence>
<dbReference type="InterPro" id="IPR001647">
    <property type="entry name" value="HTH_TetR"/>
</dbReference>
<dbReference type="InterPro" id="IPR009057">
    <property type="entry name" value="Homeodomain-like_sf"/>
</dbReference>
<feature type="domain" description="HTH tetR-type" evidence="5">
    <location>
        <begin position="4"/>
        <end position="64"/>
    </location>
</feature>
<dbReference type="InterPro" id="IPR036271">
    <property type="entry name" value="Tet_transcr_reg_TetR-rel_C_sf"/>
</dbReference>
<dbReference type="InterPro" id="IPR023772">
    <property type="entry name" value="DNA-bd_HTH_TetR-type_CS"/>
</dbReference>
<evidence type="ECO:0000256" key="3">
    <source>
        <dbReference type="ARBA" id="ARBA00023163"/>
    </source>
</evidence>
<accession>A0ABN4CGJ5</accession>
<name>A0ABN4CGJ5_9CORY</name>
<dbReference type="PROSITE" id="PS01081">
    <property type="entry name" value="HTH_TETR_1"/>
    <property type="match status" value="1"/>
</dbReference>
<dbReference type="InterPro" id="IPR054129">
    <property type="entry name" value="DesT_TetR_C"/>
</dbReference>
<sequence length="220" mass="24275">MTGKQRREQLISIGRSAFAEQGFDGTSVEDIAARASVSKPVVYEHFGGKEGLYAVVVDREMQDLERRITASISEGSWRDRIEQAAMALLTYVEEETDGFMILVRDPSSKQDRAFSTLLNTAVSQVSHILGTAFKHRGFDENLAVLYAQALVGMVSMTAQWWLDERQPAKEVVAAHVVNLCWNGLSDLETGPQLGSSKLGTQLDDVAVEDAVVNTEKHTEE</sequence>
<keyword evidence="7" id="KW-1185">Reference proteome</keyword>
<keyword evidence="1" id="KW-0805">Transcription regulation</keyword>
<dbReference type="PANTHER" id="PTHR30055">
    <property type="entry name" value="HTH-TYPE TRANSCRIPTIONAL REGULATOR RUTR"/>
    <property type="match status" value="1"/>
</dbReference>
<evidence type="ECO:0000256" key="2">
    <source>
        <dbReference type="ARBA" id="ARBA00023125"/>
    </source>
</evidence>
<feature type="DNA-binding region" description="H-T-H motif" evidence="4">
    <location>
        <begin position="27"/>
        <end position="46"/>
    </location>
</feature>
<proteinExistence type="predicted"/>
<dbReference type="SUPFAM" id="SSF46689">
    <property type="entry name" value="Homeodomain-like"/>
    <property type="match status" value="1"/>
</dbReference>
<gene>
    <name evidence="6" type="ORF">CCASEI_09700</name>
</gene>
<dbReference type="Pfam" id="PF21943">
    <property type="entry name" value="TetR_C_46"/>
    <property type="match status" value="1"/>
</dbReference>
<dbReference type="Gene3D" id="1.10.357.10">
    <property type="entry name" value="Tetracycline Repressor, domain 2"/>
    <property type="match status" value="1"/>
</dbReference>
<dbReference type="InterPro" id="IPR050109">
    <property type="entry name" value="HTH-type_TetR-like_transc_reg"/>
</dbReference>
<dbReference type="PRINTS" id="PR00455">
    <property type="entry name" value="HTHTETR"/>
</dbReference>
<dbReference type="PROSITE" id="PS50977">
    <property type="entry name" value="HTH_TETR_2"/>
    <property type="match status" value="1"/>
</dbReference>
<evidence type="ECO:0000313" key="7">
    <source>
        <dbReference type="Proteomes" id="UP000019226"/>
    </source>
</evidence>
<keyword evidence="2 4" id="KW-0238">DNA-binding</keyword>
<organism evidence="6 7">
    <name type="scientific">Corynebacterium casei LMG S-19264</name>
    <dbReference type="NCBI Taxonomy" id="1285583"/>
    <lineage>
        <taxon>Bacteria</taxon>
        <taxon>Bacillati</taxon>
        <taxon>Actinomycetota</taxon>
        <taxon>Actinomycetes</taxon>
        <taxon>Mycobacteriales</taxon>
        <taxon>Corynebacteriaceae</taxon>
        <taxon>Corynebacterium</taxon>
    </lineage>
</organism>
<dbReference type="PANTHER" id="PTHR30055:SF227">
    <property type="entry name" value="TRANSCRIPTIONAL REGULATORY PROTEIN (PROBABLY TETR-FAMILY)-RELATED"/>
    <property type="match status" value="1"/>
</dbReference>
<dbReference type="Proteomes" id="UP000019226">
    <property type="component" value="Chromosome"/>
</dbReference>
<protein>
    <recommendedName>
        <fullName evidence="5">HTH tetR-type domain-containing protein</fullName>
    </recommendedName>
</protein>
<evidence type="ECO:0000256" key="1">
    <source>
        <dbReference type="ARBA" id="ARBA00023015"/>
    </source>
</evidence>
<dbReference type="EMBL" id="CP004350">
    <property type="protein sequence ID" value="AHI20497.1"/>
    <property type="molecule type" value="Genomic_DNA"/>
</dbReference>
<reference evidence="7" key="1">
    <citation type="submission" date="2013-02" db="EMBL/GenBank/DDBJ databases">
        <title>The complete genome sequence of Corynebacterium casei LMG S-19264 (=DSM 44701).</title>
        <authorList>
            <person name="Ruckert C."/>
            <person name="Albersmeier A."/>
            <person name="Kalinowski J."/>
        </authorList>
    </citation>
    <scope>NUCLEOTIDE SEQUENCE [LARGE SCALE GENOMIC DNA]</scope>
    <source>
        <strain evidence="7">LMG S-19264</strain>
    </source>
</reference>
<keyword evidence="3" id="KW-0804">Transcription</keyword>
<dbReference type="Pfam" id="PF00440">
    <property type="entry name" value="TetR_N"/>
    <property type="match status" value="1"/>
</dbReference>
<evidence type="ECO:0000256" key="4">
    <source>
        <dbReference type="PROSITE-ProRule" id="PRU00335"/>
    </source>
</evidence>
<dbReference type="SUPFAM" id="SSF48498">
    <property type="entry name" value="Tetracyclin repressor-like, C-terminal domain"/>
    <property type="match status" value="1"/>
</dbReference>